<dbReference type="SUPFAM" id="SSF55811">
    <property type="entry name" value="Nudix"/>
    <property type="match status" value="1"/>
</dbReference>
<feature type="domain" description="Nudix hydrolase" evidence="27">
    <location>
        <begin position="655"/>
        <end position="781"/>
    </location>
</feature>
<keyword evidence="14" id="KW-0819">tRNA processing</keyword>
<keyword evidence="18" id="KW-0408">Iron</keyword>
<keyword evidence="24" id="KW-0472">Membrane</keyword>
<dbReference type="PROSITE" id="PS51462">
    <property type="entry name" value="NUDIX"/>
    <property type="match status" value="1"/>
</dbReference>
<evidence type="ECO:0000256" key="12">
    <source>
        <dbReference type="ARBA" id="ARBA00022679"/>
    </source>
</evidence>
<dbReference type="PANTHER" id="PTHR11918">
    <property type="entry name" value="RADICAL SAM PROTEINS"/>
    <property type="match status" value="1"/>
</dbReference>
<evidence type="ECO:0000256" key="13">
    <source>
        <dbReference type="ARBA" id="ARBA00022691"/>
    </source>
</evidence>
<evidence type="ECO:0000256" key="4">
    <source>
        <dbReference type="ARBA" id="ARBA00004496"/>
    </source>
</evidence>
<keyword evidence="11" id="KW-0963">Cytoplasm</keyword>
<feature type="domain" description="MTTase N-terminal" evidence="26">
    <location>
        <begin position="48"/>
        <end position="170"/>
    </location>
</feature>
<dbReference type="SUPFAM" id="SSF102114">
    <property type="entry name" value="Radical SAM enzymes"/>
    <property type="match status" value="1"/>
</dbReference>
<evidence type="ECO:0000256" key="3">
    <source>
        <dbReference type="ARBA" id="ARBA00002399"/>
    </source>
</evidence>
<sequence length="782" mass="88747">MCDIEDSWKEFRETTVKEAEPFIKVRARKTAKESEDVGQMDSFVPGTKKIWIKTWGCSHNASDTEYMAGLISQVFLELMTKDKIKTKAGYNLTEDREQADLWLLNSCTVKTPSEMQANYLLEEGQKKEKAVVMAGCVSQAAPNETWLKGISIVGVKQIDRVVEVVEETLKGNMVRLLSRKREDAQLSLPKMRKNPLIEVLAINTGCLNHCTYCKTKMARGDLKSYPLEELVEQAKRAFEEGVKELWLTSEDLGAWGRDKDMVLPDLLNELVKVIPSGCMMRLGMTNPPYILDHLDEIATILNHPRVYSFLHIPVQSGSDPVLRDMKREYSRAHFEKVADFMIKKVPNVYLATDMICAFPTETQEDFEESMGLVRKYEFPSLFINQYYPRSGTPAARMKKVEAQEAKRRTAEMSKLFRGYRRYTEDRIGEVHEVLVCEMAKDEVHAVGHNKCYEHILVPNPQQVMGKVVKVRITGAFKFHMTSELVDADDGISKIKDKTRQVLVKSALLIITFFIVIFLVCYMFMTLRYEVYLRLNLVGQRCRGGELMRHKNEEMERAMGGVRECRECRERRRVEGEGERPASGRESLVFTLRSTSKTASKITLCGCELNQSVVGCSAHSAQSESLLCCMTANPSPWKRLSRSQSGVERQRDGEGFRIRAAAVCIKGKGEHTQILLVSGGKDGRQWVVPGGGVEKDECAEAAALRELMEEAGVKAIIVKELGTFQDDVRKHKTAVFLAEMTEELETWQEGEFGRKRIWMSLNDSTNHVKQSHKIIIDAVALAR</sequence>
<comment type="similarity">
    <text evidence="6">Belongs to the methylthiotransferase family. CDKAL1 subfamily.</text>
</comment>
<comment type="cofactor">
    <cofactor evidence="2">
        <name>[4Fe-4S] cluster</name>
        <dbReference type="ChEBI" id="CHEBI:49883"/>
    </cofactor>
</comment>
<comment type="catalytic activity">
    <reaction evidence="21">
        <text>diphospho-myo-inositol polyphosphate + H2O = myo-inositol polyphosphate + phosphate.</text>
        <dbReference type="EC" id="3.6.1.52"/>
    </reaction>
</comment>
<keyword evidence="24" id="KW-0812">Transmembrane</keyword>
<dbReference type="NCBIfam" id="TIGR01578">
    <property type="entry name" value="MiaB-like-B"/>
    <property type="match status" value="1"/>
</dbReference>
<evidence type="ECO:0000256" key="9">
    <source>
        <dbReference type="ARBA" id="ARBA00018810"/>
    </source>
</evidence>
<comment type="caution">
    <text evidence="29">The sequence shown here is derived from an EMBL/GenBank/DDBJ whole genome shotgun (WGS) entry which is preliminary data.</text>
</comment>
<keyword evidence="16" id="KW-0378">Hydrolase</keyword>
<protein>
    <recommendedName>
        <fullName evidence="9">Threonylcarbamoyladenosine tRNA methylthiotransferase</fullName>
        <ecNumber evidence="8">2.8.4.5</ecNumber>
        <ecNumber evidence="7">3.6.1.52</ecNumber>
    </recommendedName>
    <alternativeName>
        <fullName evidence="23">CDKAL1-like protein</fullName>
    </alternativeName>
    <alternativeName>
        <fullName evidence="20">tRNA-t(6)A37 methylthiotransferase</fullName>
    </alternativeName>
</protein>
<comment type="function">
    <text evidence="3">Catalyzes the methylthiolation of N6-threonylcarbamoyladenosine (t(6)A), leading to the formation of 2-methylthio-N6-threonylcarbamoyladenosine (ms(2)t(6)A) at position 37 in tRNAs that read codons beginning with adenine.</text>
</comment>
<comment type="cofactor">
    <cofactor evidence="1">
        <name>Mg(2+)</name>
        <dbReference type="ChEBI" id="CHEBI:18420"/>
    </cofactor>
</comment>
<dbReference type="GO" id="GO:0035598">
    <property type="term" value="F:tRNA (N(6)-L-threonylcarbamoyladenosine(37)-C(2))-methylthiotransferase activity"/>
    <property type="evidence" value="ECO:0007669"/>
    <property type="project" value="UniProtKB-EC"/>
</dbReference>
<dbReference type="EMBL" id="LIAE01006538">
    <property type="protein sequence ID" value="PAV87927.1"/>
    <property type="molecule type" value="Genomic_DNA"/>
</dbReference>
<dbReference type="InterPro" id="IPR023404">
    <property type="entry name" value="rSAM_horseshoe"/>
</dbReference>
<evidence type="ECO:0000256" key="1">
    <source>
        <dbReference type="ARBA" id="ARBA00001946"/>
    </source>
</evidence>
<evidence type="ECO:0000313" key="30">
    <source>
        <dbReference type="Proteomes" id="UP000218231"/>
    </source>
</evidence>
<evidence type="ECO:0000256" key="7">
    <source>
        <dbReference type="ARBA" id="ARBA00012527"/>
    </source>
</evidence>
<dbReference type="InterPro" id="IPR002792">
    <property type="entry name" value="TRAM_dom"/>
</dbReference>
<evidence type="ECO:0000259" key="25">
    <source>
        <dbReference type="PROSITE" id="PS50926"/>
    </source>
</evidence>
<dbReference type="SMART" id="SM00729">
    <property type="entry name" value="Elp3"/>
    <property type="match status" value="1"/>
</dbReference>
<dbReference type="PROSITE" id="PS50926">
    <property type="entry name" value="TRAM"/>
    <property type="match status" value="1"/>
</dbReference>
<dbReference type="Pfam" id="PF00293">
    <property type="entry name" value="NUDIX"/>
    <property type="match status" value="1"/>
</dbReference>
<dbReference type="Proteomes" id="UP000218231">
    <property type="component" value="Unassembled WGS sequence"/>
</dbReference>
<dbReference type="OrthoDB" id="1730074at2759"/>
<dbReference type="FunFam" id="3.90.79.10:FF:000002">
    <property type="entry name" value="diphosphoinositol polyphosphate phosphohydrolase 1"/>
    <property type="match status" value="1"/>
</dbReference>
<evidence type="ECO:0000313" key="29">
    <source>
        <dbReference type="EMBL" id="PAV87927.1"/>
    </source>
</evidence>
<evidence type="ECO:0000256" key="23">
    <source>
        <dbReference type="ARBA" id="ARBA00076644"/>
    </source>
</evidence>
<evidence type="ECO:0000256" key="11">
    <source>
        <dbReference type="ARBA" id="ARBA00022490"/>
    </source>
</evidence>
<evidence type="ECO:0000256" key="19">
    <source>
        <dbReference type="ARBA" id="ARBA00023014"/>
    </source>
</evidence>
<dbReference type="InterPro" id="IPR020084">
    <property type="entry name" value="NUDIX_hydrolase_CS"/>
</dbReference>
<evidence type="ECO:0000259" key="28">
    <source>
        <dbReference type="PROSITE" id="PS51918"/>
    </source>
</evidence>
<dbReference type="AlphaFoldDB" id="A0A2A2LPM8"/>
<keyword evidence="10" id="KW-0004">4Fe-4S</keyword>
<dbReference type="InterPro" id="IPR007197">
    <property type="entry name" value="rSAM"/>
</dbReference>
<dbReference type="InterPro" id="IPR000086">
    <property type="entry name" value="NUDIX_hydrolase_dom"/>
</dbReference>
<dbReference type="PROSITE" id="PS51449">
    <property type="entry name" value="MTTASE_N"/>
    <property type="match status" value="1"/>
</dbReference>
<dbReference type="SFLD" id="SFLDS00029">
    <property type="entry name" value="Radical_SAM"/>
    <property type="match status" value="1"/>
</dbReference>
<evidence type="ECO:0000256" key="24">
    <source>
        <dbReference type="SAM" id="Phobius"/>
    </source>
</evidence>
<dbReference type="FunFam" id="3.80.30.20:FF:000002">
    <property type="entry name" value="threonylcarbamoyladenosine tRNA methylthiotransferase isoform X2"/>
    <property type="match status" value="1"/>
</dbReference>
<organism evidence="29 30">
    <name type="scientific">Diploscapter pachys</name>
    <dbReference type="NCBI Taxonomy" id="2018661"/>
    <lineage>
        <taxon>Eukaryota</taxon>
        <taxon>Metazoa</taxon>
        <taxon>Ecdysozoa</taxon>
        <taxon>Nematoda</taxon>
        <taxon>Chromadorea</taxon>
        <taxon>Rhabditida</taxon>
        <taxon>Rhabditina</taxon>
        <taxon>Rhabditomorpha</taxon>
        <taxon>Rhabditoidea</taxon>
        <taxon>Rhabditidae</taxon>
        <taxon>Diploscapter</taxon>
    </lineage>
</organism>
<dbReference type="PROSITE" id="PS51918">
    <property type="entry name" value="RADICAL_SAM"/>
    <property type="match status" value="1"/>
</dbReference>
<dbReference type="PRINTS" id="PR00502">
    <property type="entry name" value="NUDIXFAMILY"/>
</dbReference>
<evidence type="ECO:0000256" key="14">
    <source>
        <dbReference type="ARBA" id="ARBA00022694"/>
    </source>
</evidence>
<evidence type="ECO:0000256" key="20">
    <source>
        <dbReference type="ARBA" id="ARBA00031213"/>
    </source>
</evidence>
<evidence type="ECO:0000256" key="8">
    <source>
        <dbReference type="ARBA" id="ARBA00013273"/>
    </source>
</evidence>
<feature type="transmembrane region" description="Helical" evidence="24">
    <location>
        <begin position="501"/>
        <end position="524"/>
    </location>
</feature>
<dbReference type="InterPro" id="IPR006638">
    <property type="entry name" value="Elp3/MiaA/NifB-like_rSAM"/>
</dbReference>
<dbReference type="STRING" id="2018661.A0A2A2LPM8"/>
<dbReference type="PROSITE" id="PS00893">
    <property type="entry name" value="NUDIX_BOX"/>
    <property type="match status" value="1"/>
</dbReference>
<dbReference type="Pfam" id="PF04055">
    <property type="entry name" value="Radical_SAM"/>
    <property type="match status" value="1"/>
</dbReference>
<evidence type="ECO:0000256" key="16">
    <source>
        <dbReference type="ARBA" id="ARBA00022801"/>
    </source>
</evidence>
<comment type="similarity">
    <text evidence="5">Belongs to the Nudix hydrolase family. DIPP subfamily.</text>
</comment>
<evidence type="ECO:0000256" key="15">
    <source>
        <dbReference type="ARBA" id="ARBA00022723"/>
    </source>
</evidence>
<dbReference type="GO" id="GO:0005783">
    <property type="term" value="C:endoplasmic reticulum"/>
    <property type="evidence" value="ECO:0007669"/>
    <property type="project" value="TreeGrafter"/>
</dbReference>
<keyword evidence="12" id="KW-0808">Transferase</keyword>
<dbReference type="GO" id="GO:0051539">
    <property type="term" value="F:4 iron, 4 sulfur cluster binding"/>
    <property type="evidence" value="ECO:0007669"/>
    <property type="project" value="UniProtKB-KW"/>
</dbReference>
<evidence type="ECO:0000256" key="22">
    <source>
        <dbReference type="ARBA" id="ARBA00051661"/>
    </source>
</evidence>
<comment type="subcellular location">
    <subcellularLocation>
        <location evidence="4">Cytoplasm</location>
    </subcellularLocation>
</comment>
<keyword evidence="13" id="KW-0949">S-adenosyl-L-methionine</keyword>
<dbReference type="GO" id="GO:0046872">
    <property type="term" value="F:metal ion binding"/>
    <property type="evidence" value="ECO:0007669"/>
    <property type="project" value="UniProtKB-KW"/>
</dbReference>
<dbReference type="InterPro" id="IPR006466">
    <property type="entry name" value="MiaB-like_arc_euk"/>
</dbReference>
<keyword evidence="30" id="KW-1185">Reference proteome</keyword>
<evidence type="ECO:0000256" key="5">
    <source>
        <dbReference type="ARBA" id="ARBA00008266"/>
    </source>
</evidence>
<evidence type="ECO:0000256" key="2">
    <source>
        <dbReference type="ARBA" id="ARBA00001966"/>
    </source>
</evidence>
<evidence type="ECO:0000256" key="10">
    <source>
        <dbReference type="ARBA" id="ARBA00022485"/>
    </source>
</evidence>
<dbReference type="InterPro" id="IPR020476">
    <property type="entry name" value="Nudix_hydrolase"/>
</dbReference>
<keyword evidence="19" id="KW-0411">Iron-sulfur</keyword>
<dbReference type="InterPro" id="IPR020612">
    <property type="entry name" value="Methylthiotransferase_CS"/>
</dbReference>
<dbReference type="PROSITE" id="PS01278">
    <property type="entry name" value="MTTASE_RADICAL"/>
    <property type="match status" value="1"/>
</dbReference>
<dbReference type="GO" id="GO:0008486">
    <property type="term" value="F:diphosphoinositol-polyphosphate diphosphatase activity"/>
    <property type="evidence" value="ECO:0007669"/>
    <property type="project" value="UniProtKB-EC"/>
</dbReference>
<name>A0A2A2LPM8_9BILA</name>
<accession>A0A2A2LPM8</accession>
<dbReference type="InterPro" id="IPR038135">
    <property type="entry name" value="Methylthiotransferase_N_sf"/>
</dbReference>
<dbReference type="PANTHER" id="PTHR11918:SF45">
    <property type="entry name" value="THREONYLCARBAMOYLADENOSINE TRNA METHYLTHIOTRANSFERASE"/>
    <property type="match status" value="1"/>
</dbReference>
<dbReference type="InterPro" id="IPR058240">
    <property type="entry name" value="rSAM_sf"/>
</dbReference>
<dbReference type="InterPro" id="IPR013848">
    <property type="entry name" value="Methylthiotransferase_N"/>
</dbReference>
<dbReference type="SFLD" id="SFLDG01082">
    <property type="entry name" value="B12-binding_domain_containing"/>
    <property type="match status" value="1"/>
</dbReference>
<evidence type="ECO:0000259" key="26">
    <source>
        <dbReference type="PROSITE" id="PS51449"/>
    </source>
</evidence>
<feature type="domain" description="TRAM" evidence="25">
    <location>
        <begin position="424"/>
        <end position="486"/>
    </location>
</feature>
<dbReference type="Pfam" id="PF00919">
    <property type="entry name" value="UPF0004"/>
    <property type="match status" value="1"/>
</dbReference>
<comment type="catalytic activity">
    <reaction evidence="22">
        <text>N(6)-L-threonylcarbamoyladenosine(37) in tRNA + (sulfur carrier)-SH + AH2 + 2 S-adenosyl-L-methionine = 2-methylsulfanyl-N(6)-L-threonylcarbamoyladenosine(37) in tRNA + (sulfur carrier)-H + 5'-deoxyadenosine + L-methionine + A + S-adenosyl-L-homocysteine + 2 H(+)</text>
        <dbReference type="Rhea" id="RHEA:37075"/>
        <dbReference type="Rhea" id="RHEA-COMP:10163"/>
        <dbReference type="Rhea" id="RHEA-COMP:11092"/>
        <dbReference type="Rhea" id="RHEA-COMP:14737"/>
        <dbReference type="Rhea" id="RHEA-COMP:14739"/>
        <dbReference type="ChEBI" id="CHEBI:13193"/>
        <dbReference type="ChEBI" id="CHEBI:15378"/>
        <dbReference type="ChEBI" id="CHEBI:17319"/>
        <dbReference type="ChEBI" id="CHEBI:17499"/>
        <dbReference type="ChEBI" id="CHEBI:29917"/>
        <dbReference type="ChEBI" id="CHEBI:57844"/>
        <dbReference type="ChEBI" id="CHEBI:57856"/>
        <dbReference type="ChEBI" id="CHEBI:59789"/>
        <dbReference type="ChEBI" id="CHEBI:64428"/>
        <dbReference type="ChEBI" id="CHEBI:74418"/>
        <dbReference type="ChEBI" id="CHEBI:74420"/>
        <dbReference type="EC" id="2.8.4.5"/>
    </reaction>
</comment>
<keyword evidence="24" id="KW-1133">Transmembrane helix</keyword>
<evidence type="ECO:0000256" key="17">
    <source>
        <dbReference type="ARBA" id="ARBA00022842"/>
    </source>
</evidence>
<evidence type="ECO:0000259" key="27">
    <source>
        <dbReference type="PROSITE" id="PS51462"/>
    </source>
</evidence>
<dbReference type="InterPro" id="IPR005839">
    <property type="entry name" value="Methylthiotransferase"/>
</dbReference>
<gene>
    <name evidence="29" type="ORF">WR25_03704</name>
</gene>
<dbReference type="EC" id="3.6.1.52" evidence="7"/>
<dbReference type="Gene3D" id="3.40.50.12160">
    <property type="entry name" value="Methylthiotransferase, N-terminal domain"/>
    <property type="match status" value="1"/>
</dbReference>
<keyword evidence="17" id="KW-0460">Magnesium</keyword>
<dbReference type="CDD" id="cd04666">
    <property type="entry name" value="NUDIX_DIPP2_like_Nudt4"/>
    <property type="match status" value="1"/>
</dbReference>
<dbReference type="InterPro" id="IPR015797">
    <property type="entry name" value="NUDIX_hydrolase-like_dom_sf"/>
</dbReference>
<dbReference type="EC" id="2.8.4.5" evidence="8"/>
<keyword evidence="15" id="KW-0479">Metal-binding</keyword>
<feature type="domain" description="Radical SAM core" evidence="28">
    <location>
        <begin position="192"/>
        <end position="420"/>
    </location>
</feature>
<evidence type="ECO:0000256" key="18">
    <source>
        <dbReference type="ARBA" id="ARBA00023004"/>
    </source>
</evidence>
<dbReference type="NCBIfam" id="TIGR00089">
    <property type="entry name" value="MiaB/RimO family radical SAM methylthiotransferase"/>
    <property type="match status" value="1"/>
</dbReference>
<evidence type="ECO:0000256" key="6">
    <source>
        <dbReference type="ARBA" id="ARBA00008616"/>
    </source>
</evidence>
<dbReference type="Gene3D" id="3.90.79.10">
    <property type="entry name" value="Nucleoside Triphosphate Pyrophosphohydrolase"/>
    <property type="match status" value="1"/>
</dbReference>
<evidence type="ECO:0000256" key="21">
    <source>
        <dbReference type="ARBA" id="ARBA00033994"/>
    </source>
</evidence>
<reference evidence="29 30" key="1">
    <citation type="journal article" date="2017" name="Curr. Biol.">
        <title>Genome architecture and evolution of a unichromosomal asexual nematode.</title>
        <authorList>
            <person name="Fradin H."/>
            <person name="Zegar C."/>
            <person name="Gutwein M."/>
            <person name="Lucas J."/>
            <person name="Kovtun M."/>
            <person name="Corcoran D."/>
            <person name="Baugh L.R."/>
            <person name="Kiontke K."/>
            <person name="Gunsalus K."/>
            <person name="Fitch D.H."/>
            <person name="Piano F."/>
        </authorList>
    </citation>
    <scope>NUCLEOTIDE SEQUENCE [LARGE SCALE GENOMIC DNA]</scope>
    <source>
        <strain evidence="29">PF1309</strain>
    </source>
</reference>
<dbReference type="Gene3D" id="3.80.30.20">
    <property type="entry name" value="tm_1862 like domain"/>
    <property type="match status" value="1"/>
</dbReference>
<dbReference type="InterPro" id="IPR047198">
    <property type="entry name" value="DDP-like_NUDIX"/>
</dbReference>
<proteinExistence type="inferred from homology"/>